<name>A0AC35UC20_9BILA</name>
<accession>A0AC35UC20</accession>
<sequence length="926" mass="103831">MGLTKDYLKFEASGICNIIASHNGNIHAIDRNTVAATACEAINFYNARTRKRTSRILRDEKLVTAFQFSQNNKYLAVGYEDGEIHVFDRELENFEKEKVVFSGHKTGVNCLTFSNDGLTLASGGKDSVIVIWDIVNESGICRLNGHKNAVTCVKFTLDDQNIISASKDTTVKFWNLTAKCCFYTIAETSTEVYSLALIKEDRMLVVGTADIELRVYELLWNPTENTPDNSEPSGKIRKLEPLVASSMVEEENTQGNTFVKCKKRGLLLRQAKKMALEIVVSRDDKLMLVVGNDQSVDVFKIHSEEEAQKRFFKKVKKAKKRTADEAEENDALVAELGIVSDVSKDVTILISRLGDLKGNTSIKALSICNRFVTKESGIEYRIFTLQRDNSIVAYDCIFSDKNNTFSFTNAGDFAKLGQRSDIRALAINSKNTHMVTGDSVAGYYWNINQLGVLNVMEHKDMRDIVGALFVYNDQYVIFTCKSGSIFVFHVGTSEMVENKTKCHEGAINGIVSDPSGHGFITIVEEFEEKRLSFGMTREIELPDDGLCVAVSPNGKYLVVGLLDNTARIYFIDTLKFFAALYGHSLPVYCIDVCPENKLIITGSSDKSVKIWGLDFADCHRSLFAHDDVVTNVKFSTNKDEKLFWSSGRDGVLKQWDAVKFVKIQTLKGHSGDVRCLAQSTDSKFIVSASSDKSIRCWDLTEEIIVLSEQEEMDREKEFEAKMVEEEDIIPGDLRNQEADLANQKTIESIKNYEDIVDALMIVREEALRMDNEDKYVPHPLIANYGSKSLDHFVIDAIAKIRTTNIERALLMVSYDYVKDILKACVVCAKAQYHIELVCKIVNLTVRVHHNYLLNTPEIAPILAEIVKSCEDKVEHLLEILDFNSAALALFKAELDESEKVKMTHDLTGVTAKPKAQGKKVIVKGSV</sequence>
<organism evidence="1 2">
    <name type="scientific">Rhabditophanes sp. KR3021</name>
    <dbReference type="NCBI Taxonomy" id="114890"/>
    <lineage>
        <taxon>Eukaryota</taxon>
        <taxon>Metazoa</taxon>
        <taxon>Ecdysozoa</taxon>
        <taxon>Nematoda</taxon>
        <taxon>Chromadorea</taxon>
        <taxon>Rhabditida</taxon>
        <taxon>Tylenchina</taxon>
        <taxon>Panagrolaimomorpha</taxon>
        <taxon>Strongyloidoidea</taxon>
        <taxon>Alloionematidae</taxon>
        <taxon>Rhabditophanes</taxon>
    </lineage>
</organism>
<reference evidence="2" key="1">
    <citation type="submission" date="2016-11" db="UniProtKB">
        <authorList>
            <consortium name="WormBaseParasite"/>
        </authorList>
    </citation>
    <scope>IDENTIFICATION</scope>
    <source>
        <strain evidence="2">KR3021</strain>
    </source>
</reference>
<evidence type="ECO:0000313" key="2">
    <source>
        <dbReference type="WBParaSite" id="RSKR_0001000700.1"/>
    </source>
</evidence>
<protein>
    <submittedName>
        <fullName evidence="2">WD_REPEATS_REGION domain-containing protein</fullName>
    </submittedName>
</protein>
<dbReference type="Proteomes" id="UP000095286">
    <property type="component" value="Unplaced"/>
</dbReference>
<dbReference type="WBParaSite" id="RSKR_0001000700.1">
    <property type="protein sequence ID" value="RSKR_0001000700.1"/>
    <property type="gene ID" value="RSKR_0001000700"/>
</dbReference>
<proteinExistence type="predicted"/>
<evidence type="ECO:0000313" key="1">
    <source>
        <dbReference type="Proteomes" id="UP000095286"/>
    </source>
</evidence>